<feature type="binding site" evidence="1">
    <location>
        <position position="52"/>
    </location>
    <ligand>
        <name>Mg(2+)</name>
        <dbReference type="ChEBI" id="CHEBI:18420"/>
        <label>1</label>
    </ligand>
</feature>
<comment type="caution">
    <text evidence="2">The sequence shown here is derived from an EMBL/GenBank/DDBJ whole genome shotgun (WGS) entry which is preliminary data.</text>
</comment>
<reference evidence="2" key="1">
    <citation type="submission" date="2021-04" db="EMBL/GenBank/DDBJ databases">
        <title>Genomic characterization of endocarditis-associated Neisseria elongata subsp. nitroreducens.</title>
        <authorList>
            <person name="Schorner M."/>
            <person name="Passarelli-Araujo H."/>
            <person name="Scheffer M."/>
            <person name="Barazzetti F."/>
            <person name="Martins J."/>
            <person name="Machado H."/>
            <person name="Palmeiro J."/>
            <person name="Bazzo M."/>
        </authorList>
    </citation>
    <scope>NUCLEOTIDE SEQUENCE</scope>
    <source>
        <strain evidence="2">Nel_M001</strain>
    </source>
</reference>
<name>A0A9X1CZQ9_NEIEL</name>
<dbReference type="InterPro" id="IPR005502">
    <property type="entry name" value="Ribosyl_crysJ1"/>
</dbReference>
<feature type="binding site" evidence="1">
    <location>
        <position position="242"/>
    </location>
    <ligand>
        <name>Mg(2+)</name>
        <dbReference type="ChEBI" id="CHEBI:18420"/>
        <label>1</label>
    </ligand>
</feature>
<evidence type="ECO:0000256" key="1">
    <source>
        <dbReference type="PIRSR" id="PIRSR605502-1"/>
    </source>
</evidence>
<dbReference type="InterPro" id="IPR036705">
    <property type="entry name" value="Ribosyl_crysJ1_sf"/>
</dbReference>
<organism evidence="2 3">
    <name type="scientific">Neisseria elongata subsp. nitroreducens</name>
    <dbReference type="NCBI Taxonomy" id="90367"/>
    <lineage>
        <taxon>Bacteria</taxon>
        <taxon>Pseudomonadati</taxon>
        <taxon>Pseudomonadota</taxon>
        <taxon>Betaproteobacteria</taxon>
        <taxon>Neisseriales</taxon>
        <taxon>Neisseriaceae</taxon>
        <taxon>Neisseria</taxon>
    </lineage>
</organism>
<dbReference type="Gene3D" id="1.10.4080.10">
    <property type="entry name" value="ADP-ribosylation/Crystallin J1"/>
    <property type="match status" value="1"/>
</dbReference>
<dbReference type="InterPro" id="IPR050792">
    <property type="entry name" value="ADP-ribosylglycohydrolase"/>
</dbReference>
<sequence length="330" mass="36001">MTHPLSGSLLGTAAGDAYGLPYEGLSPRRIGKCFVPRRYALIPLLHGGMVSDDTEHAVMATQAWIDGAGDPEIFRRSLRGRLKWWFARLPAGIGLATLRSCLKMWLGLGRTGVYSAGNGPAMRASVLGVLCDDLDELCRLVKISTELTHTDPKAYRGALAVALLAWYETRHPGRTTEAITAAILQQIGDNEFSDGLQTYAPDHKRGVTGYMYHTVPAVFQTWQAYRDRPAEGIDSLIRQGGDTDTTAAIFGGIVGVRHGENLFAAVSGTWCEPLLTPDFFAALAKQADEARQSGLPQKARRFGGMVTFARNLIMMVIVLAHGFRRLLPPY</sequence>
<dbReference type="Pfam" id="PF03747">
    <property type="entry name" value="ADP_ribosyl_GH"/>
    <property type="match status" value="1"/>
</dbReference>
<feature type="binding site" evidence="1">
    <location>
        <position position="245"/>
    </location>
    <ligand>
        <name>Mg(2+)</name>
        <dbReference type="ChEBI" id="CHEBI:18420"/>
        <label>1</label>
    </ligand>
</feature>
<dbReference type="PANTHER" id="PTHR16222">
    <property type="entry name" value="ADP-RIBOSYLGLYCOHYDROLASE"/>
    <property type="match status" value="1"/>
</dbReference>
<dbReference type="AlphaFoldDB" id="A0A9X1CZQ9"/>
<evidence type="ECO:0000313" key="2">
    <source>
        <dbReference type="EMBL" id="MBS9340743.1"/>
    </source>
</evidence>
<feature type="binding site" evidence="1">
    <location>
        <position position="53"/>
    </location>
    <ligand>
        <name>Mg(2+)</name>
        <dbReference type="ChEBI" id="CHEBI:18420"/>
        <label>1</label>
    </ligand>
</feature>
<dbReference type="PANTHER" id="PTHR16222:SF12">
    <property type="entry name" value="ADP-RIBOSYLGLYCOHYDROLASE-RELATED"/>
    <property type="match status" value="1"/>
</dbReference>
<keyword evidence="1" id="KW-0479">Metal-binding</keyword>
<feature type="binding site" evidence="1">
    <location>
        <position position="51"/>
    </location>
    <ligand>
        <name>Mg(2+)</name>
        <dbReference type="ChEBI" id="CHEBI:18420"/>
        <label>1</label>
    </ligand>
</feature>
<proteinExistence type="predicted"/>
<gene>
    <name evidence="2" type="ORF">J8641_07985</name>
</gene>
<keyword evidence="1" id="KW-0460">Magnesium</keyword>
<dbReference type="RefSeq" id="WP_214037973.1">
    <property type="nucleotide sequence ID" value="NZ_JAGJWT010000006.1"/>
</dbReference>
<accession>A0A9X1CZQ9</accession>
<dbReference type="Proteomes" id="UP000708805">
    <property type="component" value="Unassembled WGS sequence"/>
</dbReference>
<evidence type="ECO:0000313" key="3">
    <source>
        <dbReference type="Proteomes" id="UP000708805"/>
    </source>
</evidence>
<protein>
    <submittedName>
        <fullName evidence="2">ADP-ribosylglycohydrolase family protein</fullName>
    </submittedName>
</protein>
<comment type="cofactor">
    <cofactor evidence="1">
        <name>Mg(2+)</name>
        <dbReference type="ChEBI" id="CHEBI:18420"/>
    </cofactor>
    <text evidence="1">Binds 2 magnesium ions per subunit.</text>
</comment>
<dbReference type="SUPFAM" id="SSF101478">
    <property type="entry name" value="ADP-ribosylglycohydrolase"/>
    <property type="match status" value="1"/>
</dbReference>
<dbReference type="GO" id="GO:0046872">
    <property type="term" value="F:metal ion binding"/>
    <property type="evidence" value="ECO:0007669"/>
    <property type="project" value="UniProtKB-KW"/>
</dbReference>
<feature type="binding site" evidence="1">
    <location>
        <position position="244"/>
    </location>
    <ligand>
        <name>Mg(2+)</name>
        <dbReference type="ChEBI" id="CHEBI:18420"/>
        <label>1</label>
    </ligand>
</feature>
<dbReference type="EMBL" id="JAGJWT010000006">
    <property type="protein sequence ID" value="MBS9340743.1"/>
    <property type="molecule type" value="Genomic_DNA"/>
</dbReference>